<dbReference type="InterPro" id="IPR006058">
    <property type="entry name" value="2Fe2S_fd_BS"/>
</dbReference>
<dbReference type="Pfam" id="PF00175">
    <property type="entry name" value="NAD_binding_1"/>
    <property type="match status" value="1"/>
</dbReference>
<reference evidence="3" key="1">
    <citation type="submission" date="2018-05" db="EMBL/GenBank/DDBJ databases">
        <title>Plant species dependent abundance and diversity of IncP-1 plasmids in the rhizosphere - sequence analysis provides new insights into the role as efficient and dynamic means for rapid bacterial adaptation.</title>
        <authorList>
            <person name="Nour E."/>
            <person name="Shintani M."/>
            <person name="Elsayed T."/>
            <person name="Blau K."/>
            <person name="Jechalke S."/>
            <person name="Sproeer C."/>
            <person name="Bunk B."/>
            <person name="Overmann J."/>
            <person name="Smalla K."/>
        </authorList>
    </citation>
    <scope>NUCLEOTIDE SEQUENCE</scope>
    <source>
        <plasmid evidence="3">pTL25</plasmid>
    </source>
</reference>
<dbReference type="InterPro" id="IPR017938">
    <property type="entry name" value="Riboflavin_synthase-like_b-brl"/>
</dbReference>
<dbReference type="InterPro" id="IPR001433">
    <property type="entry name" value="OxRdtase_FAD/NAD-bd"/>
</dbReference>
<dbReference type="PANTHER" id="PTHR47354">
    <property type="entry name" value="NADH OXIDOREDUCTASE HCR"/>
    <property type="match status" value="1"/>
</dbReference>
<dbReference type="InterPro" id="IPR017927">
    <property type="entry name" value="FAD-bd_FR_type"/>
</dbReference>
<dbReference type="GO" id="GO:0004324">
    <property type="term" value="F:ferredoxin-NADP+ reductase activity"/>
    <property type="evidence" value="ECO:0007669"/>
    <property type="project" value="UniProtKB-EC"/>
</dbReference>
<organism evidence="3">
    <name type="scientific">Sym plasmid</name>
    <dbReference type="NCBI Taxonomy" id="28430"/>
    <lineage>
        <taxon>other sequences</taxon>
        <taxon>plasmids</taxon>
    </lineage>
</organism>
<dbReference type="PRINTS" id="PR00410">
    <property type="entry name" value="PHEHYDRXLASE"/>
</dbReference>
<dbReference type="CDD" id="cd00207">
    <property type="entry name" value="fer2"/>
    <property type="match status" value="1"/>
</dbReference>
<dbReference type="PROSITE" id="PS51085">
    <property type="entry name" value="2FE2S_FER_2"/>
    <property type="match status" value="1"/>
</dbReference>
<dbReference type="AlphaFoldDB" id="A0A515HIC7"/>
<geneLocation type="plasmid" evidence="3">
    <name>pTL25</name>
</geneLocation>
<dbReference type="PROSITE" id="PS00197">
    <property type="entry name" value="2FE2S_FER_1"/>
    <property type="match status" value="1"/>
</dbReference>
<proteinExistence type="predicted"/>
<gene>
    <name evidence="3" type="ORF">pTL25_00018</name>
</gene>
<dbReference type="EMBL" id="MH392236">
    <property type="protein sequence ID" value="QDL89185.1"/>
    <property type="molecule type" value="Genomic_DNA"/>
</dbReference>
<dbReference type="InterPro" id="IPR036010">
    <property type="entry name" value="2Fe-2S_ferredoxin-like_sf"/>
</dbReference>
<dbReference type="SUPFAM" id="SSF54292">
    <property type="entry name" value="2Fe-2S ferredoxin-like"/>
    <property type="match status" value="1"/>
</dbReference>
<dbReference type="Gene3D" id="2.40.30.10">
    <property type="entry name" value="Translation factors"/>
    <property type="match status" value="1"/>
</dbReference>
<dbReference type="InterPro" id="IPR001041">
    <property type="entry name" value="2Fe-2S_ferredoxin-type"/>
</dbReference>
<dbReference type="InterPro" id="IPR039261">
    <property type="entry name" value="FNR_nucleotide-bd"/>
</dbReference>
<dbReference type="PROSITE" id="PS51384">
    <property type="entry name" value="FAD_FR"/>
    <property type="match status" value="1"/>
</dbReference>
<evidence type="ECO:0000259" key="2">
    <source>
        <dbReference type="PROSITE" id="PS51384"/>
    </source>
</evidence>
<dbReference type="Gene3D" id="3.10.20.30">
    <property type="match status" value="1"/>
</dbReference>
<dbReference type="SUPFAM" id="SSF52343">
    <property type="entry name" value="Ferredoxin reductase-like, C-terminal NADP-linked domain"/>
    <property type="match status" value="1"/>
</dbReference>
<dbReference type="Pfam" id="PF00111">
    <property type="entry name" value="Fer2"/>
    <property type="match status" value="1"/>
</dbReference>
<name>A0A515HIC7_9ZZZZ</name>
<keyword evidence="3" id="KW-0560">Oxidoreductase</keyword>
<dbReference type="PANTHER" id="PTHR47354:SF5">
    <property type="entry name" value="PROTEIN RFBI"/>
    <property type="match status" value="1"/>
</dbReference>
<feature type="domain" description="2Fe-2S ferredoxin-type" evidence="1">
    <location>
        <begin position="3"/>
        <end position="92"/>
    </location>
</feature>
<dbReference type="GO" id="GO:0051537">
    <property type="term" value="F:2 iron, 2 sulfur cluster binding"/>
    <property type="evidence" value="ECO:0007669"/>
    <property type="project" value="InterPro"/>
</dbReference>
<evidence type="ECO:0000259" key="1">
    <source>
        <dbReference type="PROSITE" id="PS51085"/>
    </source>
</evidence>
<keyword evidence="3" id="KW-0614">Plasmid</keyword>
<dbReference type="InterPro" id="IPR050415">
    <property type="entry name" value="MRET"/>
</dbReference>
<feature type="domain" description="FAD-binding FR-type" evidence="2">
    <location>
        <begin position="99"/>
        <end position="198"/>
    </location>
</feature>
<protein>
    <submittedName>
        <fullName evidence="3">Ferredoxin--NAD(P)(+) reductase</fullName>
        <ecNumber evidence="3">1.18.1.2</ecNumber>
    </submittedName>
</protein>
<evidence type="ECO:0000313" key="3">
    <source>
        <dbReference type="EMBL" id="QDL89185.1"/>
    </source>
</evidence>
<sequence>MHHRIHFGSEHGFDAAVDEPLLIAGLKAGYALPYECGTGTCGTCHTSIREGTVIDPWPNAPGLSFGKRAKNGVLLCQAVATSDCRLPDALSKKREEFLPPVRSFEGKANATNETDDVARISVALDKPITFLPGQYALFKLPGVAGYRAYSMANSATTQTSLLHFYIRRVGGGSASPILTSAIDLPVQLVAPLGNAFLDSGSKRNLLCVAGGTGLAPLLSIATGALELGMLREQRVDLFIGVRTPSDIFANAVLQRLVVASAGAVQVNWCISGDGQFADWKGKRGMVHEVVARVIEDLPERQVYMGGPQPMIDAMLRMLLKSRVKRSQIRFDKFS</sequence>
<dbReference type="EC" id="1.18.1.2" evidence="3"/>
<accession>A0A515HIC7</accession>
<dbReference type="InterPro" id="IPR012675">
    <property type="entry name" value="Beta-grasp_dom_sf"/>
</dbReference>
<dbReference type="SUPFAM" id="SSF63380">
    <property type="entry name" value="Riboflavin synthase domain-like"/>
    <property type="match status" value="1"/>
</dbReference>
<dbReference type="Gene3D" id="3.40.50.80">
    <property type="entry name" value="Nucleotide-binding domain of ferredoxin-NADP reductase (FNR) module"/>
    <property type="match status" value="1"/>
</dbReference>